<reference evidence="2" key="1">
    <citation type="submission" date="2021-06" db="EMBL/GenBank/DDBJ databases">
        <authorList>
            <person name="Kallberg Y."/>
            <person name="Tangrot J."/>
            <person name="Rosling A."/>
        </authorList>
    </citation>
    <scope>NUCLEOTIDE SEQUENCE</scope>
    <source>
        <strain evidence="2">87-6 pot B 2015</strain>
    </source>
</reference>
<feature type="region of interest" description="Disordered" evidence="1">
    <location>
        <begin position="1"/>
        <end position="44"/>
    </location>
</feature>
<proteinExistence type="predicted"/>
<dbReference type="AlphaFoldDB" id="A0A9N9HQD7"/>
<dbReference type="EMBL" id="CAJVPP010008871">
    <property type="protein sequence ID" value="CAG8700435.1"/>
    <property type="molecule type" value="Genomic_DNA"/>
</dbReference>
<evidence type="ECO:0000256" key="1">
    <source>
        <dbReference type="SAM" id="MobiDB-lite"/>
    </source>
</evidence>
<sequence length="155" mass="17843">PKTKNNDDESENTIESSQTTPSEAKEQQIQVEEPPKVYPVQSGSNSNYEEIISEIEENLKNKLTIEELDIQTQTDYQNIKDSKDNKMNENISKQGAKKRIEKLRKKATANSLQLQHVSYALVEIAETVSFFKEERIKTQHMAYIKHESLKANASW</sequence>
<accession>A0A9N9HQD7</accession>
<protein>
    <submittedName>
        <fullName evidence="2">14689_t:CDS:1</fullName>
    </submittedName>
</protein>
<evidence type="ECO:0000313" key="3">
    <source>
        <dbReference type="Proteomes" id="UP000789375"/>
    </source>
</evidence>
<organism evidence="2 3">
    <name type="scientific">Funneliformis mosseae</name>
    <name type="common">Endomycorrhizal fungus</name>
    <name type="synonym">Glomus mosseae</name>
    <dbReference type="NCBI Taxonomy" id="27381"/>
    <lineage>
        <taxon>Eukaryota</taxon>
        <taxon>Fungi</taxon>
        <taxon>Fungi incertae sedis</taxon>
        <taxon>Mucoromycota</taxon>
        <taxon>Glomeromycotina</taxon>
        <taxon>Glomeromycetes</taxon>
        <taxon>Glomerales</taxon>
        <taxon>Glomeraceae</taxon>
        <taxon>Funneliformis</taxon>
    </lineage>
</organism>
<feature type="non-terminal residue" evidence="2">
    <location>
        <position position="155"/>
    </location>
</feature>
<keyword evidence="3" id="KW-1185">Reference proteome</keyword>
<feature type="non-terminal residue" evidence="2">
    <location>
        <position position="1"/>
    </location>
</feature>
<feature type="compositionally biased region" description="Polar residues" evidence="1">
    <location>
        <begin position="13"/>
        <end position="30"/>
    </location>
</feature>
<gene>
    <name evidence="2" type="ORF">FMOSSE_LOCUS13793</name>
</gene>
<dbReference type="Proteomes" id="UP000789375">
    <property type="component" value="Unassembled WGS sequence"/>
</dbReference>
<comment type="caution">
    <text evidence="2">The sequence shown here is derived from an EMBL/GenBank/DDBJ whole genome shotgun (WGS) entry which is preliminary data.</text>
</comment>
<evidence type="ECO:0000313" key="2">
    <source>
        <dbReference type="EMBL" id="CAG8700435.1"/>
    </source>
</evidence>
<name>A0A9N9HQD7_FUNMO</name>